<proteinExistence type="predicted"/>
<dbReference type="CDD" id="cd07067">
    <property type="entry name" value="HP_PGM_like"/>
    <property type="match status" value="1"/>
</dbReference>
<dbReference type="HOGENOM" id="CLU_033323_8_4_9"/>
<dbReference type="eggNOG" id="COG0406">
    <property type="taxonomic scope" value="Bacteria"/>
</dbReference>
<dbReference type="InterPro" id="IPR001345">
    <property type="entry name" value="PG/BPGM_mutase_AS"/>
</dbReference>
<feature type="binding site" evidence="3">
    <location>
        <begin position="8"/>
        <end position="15"/>
    </location>
    <ligand>
        <name>substrate</name>
    </ligand>
</feature>
<dbReference type="Pfam" id="PF00300">
    <property type="entry name" value="His_Phos_1"/>
    <property type="match status" value="1"/>
</dbReference>
<dbReference type="NCBIfam" id="TIGR03162">
    <property type="entry name" value="ribazole_cobC"/>
    <property type="match status" value="1"/>
</dbReference>
<dbReference type="KEGG" id="toc:Toce_1419"/>
<evidence type="ECO:0000313" key="5">
    <source>
        <dbReference type="Proteomes" id="UP000000272"/>
    </source>
</evidence>
<dbReference type="InterPro" id="IPR050275">
    <property type="entry name" value="PGM_Phosphatase"/>
</dbReference>
<dbReference type="STRING" id="555079.Toce_1419"/>
<dbReference type="Proteomes" id="UP000000272">
    <property type="component" value="Chromosome"/>
</dbReference>
<dbReference type="PROSITE" id="PS00175">
    <property type="entry name" value="PG_MUTASE"/>
    <property type="match status" value="1"/>
</dbReference>
<reference evidence="4 5" key="1">
    <citation type="journal article" date="2010" name="Stand. Genomic Sci.">
        <title>Complete genome sequence of Thermosediminibacter oceani type strain (JW/IW-1228P).</title>
        <authorList>
            <person name="Pitluck S."/>
            <person name="Yasawong M."/>
            <person name="Munk C."/>
            <person name="Nolan M."/>
            <person name="Lapidus A."/>
            <person name="Lucas S."/>
            <person name="Glavina Del Rio T."/>
            <person name="Tice H."/>
            <person name="Cheng J.F."/>
            <person name="Bruce D."/>
            <person name="Detter C."/>
            <person name="Tapia R."/>
            <person name="Han C."/>
            <person name="Goodwin L."/>
            <person name="Liolios K."/>
            <person name="Ivanova N."/>
            <person name="Mavromatis K."/>
            <person name="Mikhailova N."/>
            <person name="Pati A."/>
            <person name="Chen A."/>
            <person name="Palaniappan K."/>
            <person name="Land M."/>
            <person name="Hauser L."/>
            <person name="Chang Y.J."/>
            <person name="Jeffries C.D."/>
            <person name="Rohde M."/>
            <person name="Spring S."/>
            <person name="Sikorski J."/>
            <person name="Goker M."/>
            <person name="Woyke T."/>
            <person name="Bristow J."/>
            <person name="Eisen J.A."/>
            <person name="Markowitz V."/>
            <person name="Hugenholtz P."/>
            <person name="Kyrpides N.C."/>
            <person name="Klenk H.P."/>
        </authorList>
    </citation>
    <scope>NUCLEOTIDE SEQUENCE [LARGE SCALE GENOMIC DNA]</scope>
    <source>
        <strain evidence="5">ATCC BAA-1034 / DSM 16646 / JW/IW-1228P</strain>
    </source>
</reference>
<dbReference type="AlphaFoldDB" id="D9RXU8"/>
<dbReference type="InterPro" id="IPR013078">
    <property type="entry name" value="His_Pase_superF_clade-1"/>
</dbReference>
<dbReference type="GO" id="GO:0009236">
    <property type="term" value="P:cobalamin biosynthetic process"/>
    <property type="evidence" value="ECO:0007669"/>
    <property type="project" value="UniProtKB-UniRule"/>
</dbReference>
<keyword evidence="5" id="KW-1185">Reference proteome</keyword>
<feature type="active site" description="Tele-phosphohistidine intermediate" evidence="2">
    <location>
        <position position="9"/>
    </location>
</feature>
<dbReference type="InterPro" id="IPR029033">
    <property type="entry name" value="His_PPase_superfam"/>
</dbReference>
<dbReference type="SUPFAM" id="SSF53254">
    <property type="entry name" value="Phosphoglycerate mutase-like"/>
    <property type="match status" value="1"/>
</dbReference>
<dbReference type="PANTHER" id="PTHR48100">
    <property type="entry name" value="BROAD-SPECIFICITY PHOSPHATASE YOR283W-RELATED"/>
    <property type="match status" value="1"/>
</dbReference>
<dbReference type="EMBL" id="CP002131">
    <property type="protein sequence ID" value="ADL08172.1"/>
    <property type="molecule type" value="Genomic_DNA"/>
</dbReference>
<organism evidence="4 5">
    <name type="scientific">Thermosediminibacter oceani (strain ATCC BAA-1034 / DSM 16646 / JW/IW-1228P)</name>
    <dbReference type="NCBI Taxonomy" id="555079"/>
    <lineage>
        <taxon>Bacteria</taxon>
        <taxon>Bacillati</taxon>
        <taxon>Bacillota</taxon>
        <taxon>Clostridia</taxon>
        <taxon>Thermosediminibacterales</taxon>
        <taxon>Thermosediminibacteraceae</taxon>
        <taxon>Thermosediminibacter</taxon>
    </lineage>
</organism>
<dbReference type="InterPro" id="IPR017578">
    <property type="entry name" value="Ribazole_CobC"/>
</dbReference>
<evidence type="ECO:0000313" key="4">
    <source>
        <dbReference type="EMBL" id="ADL08172.1"/>
    </source>
</evidence>
<dbReference type="EC" id="3.1.3.73" evidence="1"/>
<accession>D9RXU8</accession>
<feature type="binding site" evidence="3">
    <location>
        <position position="58"/>
    </location>
    <ligand>
        <name>substrate</name>
    </ligand>
</feature>
<evidence type="ECO:0000256" key="2">
    <source>
        <dbReference type="PIRSR" id="PIRSR613078-1"/>
    </source>
</evidence>
<gene>
    <name evidence="4" type="ordered locus">Toce_1419</name>
</gene>
<dbReference type="RefSeq" id="WP_013276203.1">
    <property type="nucleotide sequence ID" value="NC_014377.1"/>
</dbReference>
<sequence length="207" mass="23748">MARIFLVRHGETLWNRNFLYQGQKDIPLNEKGRQQAARLSQVLKRETFDAVYSSDLERALETAKIIAAPHGLPVISTKDMRELSFGEWEGHSYQELEEKYPEEFHRWRCNPSENRPPGGESLKDLVERVSSFVKLAAKNHPDGNILIVTHAGPIRVILTAVLGLDFRYFWKFKISNGSITVLHYDGSGELNDDNTFIVKVNETQHLE</sequence>
<feature type="active site" description="Proton donor/acceptor" evidence="2">
    <location>
        <position position="82"/>
    </location>
</feature>
<dbReference type="Gene3D" id="3.40.50.1240">
    <property type="entry name" value="Phosphoglycerate mutase-like"/>
    <property type="match status" value="1"/>
</dbReference>
<protein>
    <recommendedName>
        <fullName evidence="1">Alpha-ribazole phosphatase</fullName>
        <ecNumber evidence="1">3.1.3.73</ecNumber>
    </recommendedName>
</protein>
<evidence type="ECO:0000256" key="3">
    <source>
        <dbReference type="PIRSR" id="PIRSR613078-2"/>
    </source>
</evidence>
<dbReference type="OrthoDB" id="9781415at2"/>
<name>D9RXU8_THEOJ</name>
<dbReference type="SMART" id="SM00855">
    <property type="entry name" value="PGAM"/>
    <property type="match status" value="1"/>
</dbReference>
<dbReference type="GO" id="GO:0043755">
    <property type="term" value="F:alpha-ribazole phosphatase activity"/>
    <property type="evidence" value="ECO:0007669"/>
    <property type="project" value="UniProtKB-UniRule"/>
</dbReference>
<evidence type="ECO:0000256" key="1">
    <source>
        <dbReference type="NCBIfam" id="TIGR03162"/>
    </source>
</evidence>